<dbReference type="Pfam" id="PF00005">
    <property type="entry name" value="ABC_tran"/>
    <property type="match status" value="1"/>
</dbReference>
<keyword evidence="11" id="KW-1185">Reference proteome</keyword>
<keyword evidence="2" id="KW-1003">Cell membrane</keyword>
<evidence type="ECO:0000256" key="5">
    <source>
        <dbReference type="ARBA" id="ARBA00022741"/>
    </source>
</evidence>
<dbReference type="PANTHER" id="PTHR43790:SF1">
    <property type="entry name" value="XYLOSE IMPORT ATP-BINDING PROTEIN XYLG"/>
    <property type="match status" value="1"/>
</dbReference>
<feature type="domain" description="ABC transporter" evidence="9">
    <location>
        <begin position="34"/>
        <end position="69"/>
    </location>
</feature>
<keyword evidence="5" id="KW-0547">Nucleotide-binding</keyword>
<comment type="caution">
    <text evidence="10">The sequence shown here is derived from an EMBL/GenBank/DDBJ whole genome shotgun (WGS) entry which is preliminary data.</text>
</comment>
<dbReference type="AlphaFoldDB" id="A0A1Q5Q107"/>
<keyword evidence="3" id="KW-0762">Sugar transport</keyword>
<evidence type="ECO:0000256" key="2">
    <source>
        <dbReference type="ARBA" id="ARBA00022475"/>
    </source>
</evidence>
<evidence type="ECO:0000259" key="9">
    <source>
        <dbReference type="Pfam" id="PF00005"/>
    </source>
</evidence>
<dbReference type="GO" id="GO:0005524">
    <property type="term" value="F:ATP binding"/>
    <property type="evidence" value="ECO:0007669"/>
    <property type="project" value="UniProtKB-KW"/>
</dbReference>
<evidence type="ECO:0000256" key="8">
    <source>
        <dbReference type="ARBA" id="ARBA00023136"/>
    </source>
</evidence>
<evidence type="ECO:0000313" key="11">
    <source>
        <dbReference type="Proteomes" id="UP000185628"/>
    </source>
</evidence>
<keyword evidence="7" id="KW-1278">Translocase</keyword>
<evidence type="ECO:0000256" key="7">
    <source>
        <dbReference type="ARBA" id="ARBA00022967"/>
    </source>
</evidence>
<accession>A0A1Q5Q107</accession>
<evidence type="ECO:0000256" key="1">
    <source>
        <dbReference type="ARBA" id="ARBA00022448"/>
    </source>
</evidence>
<name>A0A1Q5Q107_9ACTO</name>
<gene>
    <name evidence="10" type="ORF">BSZ39_09795</name>
</gene>
<proteinExistence type="predicted"/>
<dbReference type="GO" id="GO:0016887">
    <property type="term" value="F:ATP hydrolysis activity"/>
    <property type="evidence" value="ECO:0007669"/>
    <property type="project" value="InterPro"/>
</dbReference>
<sequence>MSLGKRTKLGVLSGQREKRAGSRAVEQLQIKIGELSDPVSSLSGGNAQKVIIAKWLMNEPSVVLLDDPTKGVDIGAKAEIYRIIRELADNGTTIVLNSSEDRELVTLCDRVLVMFEGKIVKELIGDDITEESLVSSALQISADVEAKEESNE</sequence>
<dbReference type="Gene3D" id="3.40.50.300">
    <property type="entry name" value="P-loop containing nucleotide triphosphate hydrolases"/>
    <property type="match status" value="1"/>
</dbReference>
<protein>
    <recommendedName>
        <fullName evidence="9">ABC transporter domain-containing protein</fullName>
    </recommendedName>
</protein>
<dbReference type="OrthoDB" id="39350at2"/>
<evidence type="ECO:0000256" key="6">
    <source>
        <dbReference type="ARBA" id="ARBA00022840"/>
    </source>
</evidence>
<dbReference type="PANTHER" id="PTHR43790">
    <property type="entry name" value="CARBOHYDRATE TRANSPORT ATP-BINDING PROTEIN MG119-RELATED"/>
    <property type="match status" value="1"/>
</dbReference>
<dbReference type="InterPro" id="IPR003439">
    <property type="entry name" value="ABC_transporter-like_ATP-bd"/>
</dbReference>
<evidence type="ECO:0000256" key="4">
    <source>
        <dbReference type="ARBA" id="ARBA00022737"/>
    </source>
</evidence>
<evidence type="ECO:0000256" key="3">
    <source>
        <dbReference type="ARBA" id="ARBA00022597"/>
    </source>
</evidence>
<organism evidence="10 11">
    <name type="scientific">Bowdeniella nasicola</name>
    <dbReference type="NCBI Taxonomy" id="208480"/>
    <lineage>
        <taxon>Bacteria</taxon>
        <taxon>Bacillati</taxon>
        <taxon>Actinomycetota</taxon>
        <taxon>Actinomycetes</taxon>
        <taxon>Actinomycetales</taxon>
        <taxon>Actinomycetaceae</taxon>
        <taxon>Bowdeniella</taxon>
    </lineage>
</organism>
<dbReference type="EMBL" id="MQVR01000064">
    <property type="protein sequence ID" value="OKL53399.1"/>
    <property type="molecule type" value="Genomic_DNA"/>
</dbReference>
<dbReference type="InterPro" id="IPR050107">
    <property type="entry name" value="ABC_carbohydrate_import_ATPase"/>
</dbReference>
<evidence type="ECO:0000313" key="10">
    <source>
        <dbReference type="EMBL" id="OKL53399.1"/>
    </source>
</evidence>
<reference evidence="11" key="1">
    <citation type="submission" date="2016-12" db="EMBL/GenBank/DDBJ databases">
        <authorList>
            <person name="Meng X."/>
        </authorList>
    </citation>
    <scope>NUCLEOTIDE SEQUENCE [LARGE SCALE GENOMIC DNA]</scope>
    <source>
        <strain evidence="11">DSM 19116</strain>
    </source>
</reference>
<keyword evidence="6" id="KW-0067">ATP-binding</keyword>
<dbReference type="InterPro" id="IPR027417">
    <property type="entry name" value="P-loop_NTPase"/>
</dbReference>
<keyword evidence="8" id="KW-0472">Membrane</keyword>
<dbReference type="Proteomes" id="UP000185628">
    <property type="component" value="Unassembled WGS sequence"/>
</dbReference>
<dbReference type="SUPFAM" id="SSF52540">
    <property type="entry name" value="P-loop containing nucleoside triphosphate hydrolases"/>
    <property type="match status" value="1"/>
</dbReference>
<keyword evidence="4" id="KW-0677">Repeat</keyword>
<keyword evidence="1" id="KW-0813">Transport</keyword>
<dbReference type="RefSeq" id="WP_073717155.1">
    <property type="nucleotide sequence ID" value="NZ_MQVR01000064.1"/>
</dbReference>